<sequence length="65" mass="7642">MVYIWHASDAHLLSAIPRKGFCLSSSIQPYHHRWMRDGPLRKQFIYWIISRQNPMVGKLACMQVA</sequence>
<organism evidence="1">
    <name type="scientific">Rhizophora mucronata</name>
    <name type="common">Asiatic mangrove</name>
    <dbReference type="NCBI Taxonomy" id="61149"/>
    <lineage>
        <taxon>Eukaryota</taxon>
        <taxon>Viridiplantae</taxon>
        <taxon>Streptophyta</taxon>
        <taxon>Embryophyta</taxon>
        <taxon>Tracheophyta</taxon>
        <taxon>Spermatophyta</taxon>
        <taxon>Magnoliopsida</taxon>
        <taxon>eudicotyledons</taxon>
        <taxon>Gunneridae</taxon>
        <taxon>Pentapetalae</taxon>
        <taxon>rosids</taxon>
        <taxon>fabids</taxon>
        <taxon>Malpighiales</taxon>
        <taxon>Rhizophoraceae</taxon>
        <taxon>Rhizophora</taxon>
    </lineage>
</organism>
<dbReference type="AlphaFoldDB" id="A0A2P2L4W8"/>
<protein>
    <submittedName>
        <fullName evidence="1">Uncharacterized protein</fullName>
    </submittedName>
</protein>
<dbReference type="EMBL" id="GGEC01032536">
    <property type="protein sequence ID" value="MBX13020.1"/>
    <property type="molecule type" value="Transcribed_RNA"/>
</dbReference>
<name>A0A2P2L4W8_RHIMU</name>
<reference evidence="1" key="1">
    <citation type="submission" date="2018-02" db="EMBL/GenBank/DDBJ databases">
        <title>Rhizophora mucronata_Transcriptome.</title>
        <authorList>
            <person name="Meera S.P."/>
            <person name="Sreeshan A."/>
            <person name="Augustine A."/>
        </authorList>
    </citation>
    <scope>NUCLEOTIDE SEQUENCE</scope>
    <source>
        <tissue evidence="1">Leaf</tissue>
    </source>
</reference>
<proteinExistence type="predicted"/>
<accession>A0A2P2L4W8</accession>
<evidence type="ECO:0000313" key="1">
    <source>
        <dbReference type="EMBL" id="MBX13020.1"/>
    </source>
</evidence>